<dbReference type="GO" id="GO:0030983">
    <property type="term" value="F:mismatched DNA binding"/>
    <property type="evidence" value="ECO:0007669"/>
    <property type="project" value="InterPro"/>
</dbReference>
<evidence type="ECO:0000256" key="2">
    <source>
        <dbReference type="ARBA" id="ARBA00022840"/>
    </source>
</evidence>
<dbReference type="InterPro" id="IPR000432">
    <property type="entry name" value="DNA_mismatch_repair_MutS_C"/>
</dbReference>
<feature type="binding site" evidence="4">
    <location>
        <begin position="617"/>
        <end position="624"/>
    </location>
    <ligand>
        <name>ATP</name>
        <dbReference type="ChEBI" id="CHEBI:30616"/>
    </ligand>
</feature>
<dbReference type="GO" id="GO:0006298">
    <property type="term" value="P:mismatch repair"/>
    <property type="evidence" value="ECO:0007669"/>
    <property type="project" value="InterPro"/>
</dbReference>
<keyword evidence="5" id="KW-0472">Membrane</keyword>
<keyword evidence="8" id="KW-1185">Reference proteome</keyword>
<evidence type="ECO:0000256" key="4">
    <source>
        <dbReference type="HAMAP-Rule" id="MF_00971"/>
    </source>
</evidence>
<keyword evidence="3 4" id="KW-0238">DNA-binding</keyword>
<reference evidence="7 8" key="1">
    <citation type="submission" date="2023-07" db="EMBL/GenBank/DDBJ databases">
        <title>Closed genoem sequence of Methanosarcinaceae archaeon Ac7.</title>
        <authorList>
            <person name="Poehlein A."/>
            <person name="Protasov E."/>
            <person name="Platt K."/>
            <person name="Reeh H."/>
            <person name="Daniel R."/>
            <person name="Brune A."/>
        </authorList>
    </citation>
    <scope>NUCLEOTIDE SEQUENCE [LARGE SCALE GENOMIC DNA]</scope>
    <source>
        <strain evidence="7 8">Ac7</strain>
    </source>
</reference>
<keyword evidence="2 4" id="KW-0067">ATP-binding</keyword>
<dbReference type="PANTHER" id="PTHR11361:SF125">
    <property type="entry name" value="DNA-BINDING PROTEIN MUTS2"/>
    <property type="match status" value="1"/>
</dbReference>
<dbReference type="GO" id="GO:0005524">
    <property type="term" value="F:ATP binding"/>
    <property type="evidence" value="ECO:0007669"/>
    <property type="project" value="UniProtKB-UniRule"/>
</dbReference>
<keyword evidence="4 7" id="KW-0378">Hydrolase</keyword>
<dbReference type="InterPro" id="IPR010994">
    <property type="entry name" value="RuvA_2-like"/>
</dbReference>
<feature type="transmembrane region" description="Helical" evidence="5">
    <location>
        <begin position="6"/>
        <end position="25"/>
    </location>
</feature>
<evidence type="ECO:0000256" key="1">
    <source>
        <dbReference type="ARBA" id="ARBA00022741"/>
    </source>
</evidence>
<dbReference type="GO" id="GO:0004519">
    <property type="term" value="F:endonuclease activity"/>
    <property type="evidence" value="ECO:0007669"/>
    <property type="project" value="UniProtKB-KW"/>
</dbReference>
<dbReference type="GO" id="GO:0140664">
    <property type="term" value="F:ATP-dependent DNA damage sensor activity"/>
    <property type="evidence" value="ECO:0007669"/>
    <property type="project" value="InterPro"/>
</dbReference>
<dbReference type="PANTHER" id="PTHR11361">
    <property type="entry name" value="DNA MISMATCH REPAIR PROTEIN MUTS FAMILY MEMBER"/>
    <property type="match status" value="1"/>
</dbReference>
<comment type="function">
    <text evidence="4">Has ATPase and non-specific DNA-binding activities.</text>
</comment>
<dbReference type="SUPFAM" id="SSF47781">
    <property type="entry name" value="RuvA domain 2-like"/>
    <property type="match status" value="1"/>
</dbReference>
<evidence type="ECO:0000259" key="6">
    <source>
        <dbReference type="SMART" id="SM00534"/>
    </source>
</evidence>
<keyword evidence="1 4" id="KW-0547">Nucleotide-binding</keyword>
<dbReference type="Gene3D" id="3.40.50.300">
    <property type="entry name" value="P-loop containing nucleotide triphosphate hydrolases"/>
    <property type="match status" value="1"/>
</dbReference>
<sequence>MITTAFILYRINRIYLLILHGFVCYNLHFKIVHYFHPAYKTFIFVFFVLPSMITESKQMTFVSQTNAQPQGTGLVRKISPSNQTVSAKKSVSENRLETGPAGAPEDRGTDFEIRLRDISGIGLILEKRLIAHFGSEEKAVSSLLDGNIQELCRVEGLTKKAALSLILNASKEQSGVSAGDFLKTKEAESLYLGILKMLKKYCHTSFASDYMDRLIPYPKCRLDLSDAVSDKIKTHMMLIDALSGDDIDLIDGFLSQIMPLKTTAAVKIKDKAILAFSEKTYLSAKEKFGKNINVYWVSNPQECADYFSAYTSVILFEFPEFDMPDGYDYFRDFENTTLEQLAPEISLDFFVQNQKTLISCLKLAEILATNSNIFNGFSAESALLLNQISKMDSSGNFAPGTDAETDRLNFIIKNADETFLKAAGVLSKKMEESLSASTLTLDGAQMMKVMSGVDLREIVSEKISKNYREYAASALSEITSVLSLKKEEEFLIGDVFGDEIRCPVSVNSDAASRFKKHISAQIAERAAAYKKKLSKELSGKKEVCESLVLAALEFDVWYSAAGFAAAYRMTFPKIETKSNASFFSMASGKNLFLSQKYGLSDVVPVSYSAESVTILSGVNSGGKTSLLELLGQCLILAHMGFPVPAESFELSALDEFYYFGKSKGTLDAGAFETTLRNFSGVLRKSKEKKNGQETRKAIFADELEAITEPGASAKIIAGLLEAFCEDANALTLFVSHLAEPILKNCSVPVQVDGIEAEGLDENLNLIVNRSPVKNHIAKSTPELIVEKLFLSSSGDDAVFYERLKKKF</sequence>
<protein>
    <recommendedName>
        <fullName evidence="4">DNA-binding protein MutS2</fullName>
    </recommendedName>
</protein>
<evidence type="ECO:0000256" key="5">
    <source>
        <dbReference type="SAM" id="Phobius"/>
    </source>
</evidence>
<comment type="cofactor">
    <cofactor evidence="4">
        <name>a divalent metal cation</name>
        <dbReference type="ChEBI" id="CHEBI:60240"/>
    </cofactor>
</comment>
<keyword evidence="7" id="KW-0255">Endonuclease</keyword>
<proteinExistence type="inferred from homology"/>
<evidence type="ECO:0000256" key="3">
    <source>
        <dbReference type="ARBA" id="ARBA00023125"/>
    </source>
</evidence>
<dbReference type="SMART" id="SM00534">
    <property type="entry name" value="MUTSac"/>
    <property type="match status" value="1"/>
</dbReference>
<dbReference type="PIRSF" id="PIRSF029254">
    <property type="entry name" value="MutS_C_archaeal"/>
    <property type="match status" value="1"/>
</dbReference>
<feature type="domain" description="DNA mismatch repair proteins mutS family" evidence="6">
    <location>
        <begin position="610"/>
        <end position="791"/>
    </location>
</feature>
<dbReference type="HAMAP" id="MF_00971">
    <property type="entry name" value="MutS2_archaea"/>
    <property type="match status" value="1"/>
</dbReference>
<dbReference type="Proteomes" id="UP001303587">
    <property type="component" value="Chromosome"/>
</dbReference>
<dbReference type="InterPro" id="IPR012401">
    <property type="entry name" value="DNA-bd_MutS2_arc"/>
</dbReference>
<keyword evidence="5" id="KW-1133">Transmembrane helix</keyword>
<dbReference type="EMBL" id="CP131060">
    <property type="protein sequence ID" value="WNY25369.1"/>
    <property type="molecule type" value="Genomic_DNA"/>
</dbReference>
<dbReference type="InterPro" id="IPR045076">
    <property type="entry name" value="MutS"/>
</dbReference>
<keyword evidence="5" id="KW-0812">Transmembrane</keyword>
<dbReference type="InterPro" id="IPR027417">
    <property type="entry name" value="P-loop_NTPase"/>
</dbReference>
<evidence type="ECO:0000313" key="8">
    <source>
        <dbReference type="Proteomes" id="UP001303587"/>
    </source>
</evidence>
<name>A0AA96ZU84_9EURY</name>
<dbReference type="SUPFAM" id="SSF52540">
    <property type="entry name" value="P-loop containing nucleoside triphosphate hydrolases"/>
    <property type="match status" value="1"/>
</dbReference>
<organism evidence="7 8">
    <name type="scientific">Methanolapillus millepedarum</name>
    <dbReference type="NCBI Taxonomy" id="3028296"/>
    <lineage>
        <taxon>Archaea</taxon>
        <taxon>Methanobacteriati</taxon>
        <taxon>Methanobacteriota</taxon>
        <taxon>Stenosarchaea group</taxon>
        <taxon>Methanomicrobia</taxon>
        <taxon>Methanosarcinales</taxon>
        <taxon>Methanosarcinaceae</taxon>
        <taxon>Methanolapillus</taxon>
    </lineage>
</organism>
<accession>A0AA96ZU84</accession>
<keyword evidence="7" id="KW-0540">Nuclease</keyword>
<evidence type="ECO:0000313" key="7">
    <source>
        <dbReference type="EMBL" id="WNY25369.1"/>
    </source>
</evidence>
<comment type="similarity">
    <text evidence="4">Belongs to the DNA mismatch repair MutS family. Archaeal Muts2 subfamily.</text>
</comment>
<dbReference type="AlphaFoldDB" id="A0AA96ZU84"/>
<dbReference type="GO" id="GO:0016787">
    <property type="term" value="F:hydrolase activity"/>
    <property type="evidence" value="ECO:0007669"/>
    <property type="project" value="UniProtKB-KW"/>
</dbReference>
<gene>
    <name evidence="4 7" type="primary">mutS2</name>
    <name evidence="7" type="ORF">MsAc7_09190</name>
</gene>